<dbReference type="Proteomes" id="UP000272412">
    <property type="component" value="Unassembled WGS sequence"/>
</dbReference>
<protein>
    <submittedName>
        <fullName evidence="1">Uncharacterized protein</fullName>
    </submittedName>
</protein>
<dbReference type="EMBL" id="RPFL01000027">
    <property type="protein sequence ID" value="RPD85568.1"/>
    <property type="molecule type" value="Genomic_DNA"/>
</dbReference>
<evidence type="ECO:0000313" key="1">
    <source>
        <dbReference type="EMBL" id="RPD85568.1"/>
    </source>
</evidence>
<proteinExistence type="predicted"/>
<dbReference type="RefSeq" id="WP_123804644.1">
    <property type="nucleotide sequence ID" value="NZ_JBHSPY010000019.1"/>
</dbReference>
<comment type="caution">
    <text evidence="1">The sequence shown here is derived from an EMBL/GenBank/DDBJ whole genome shotgun (WGS) entry which is preliminary data.</text>
</comment>
<accession>A0A3N4MQQ6</accession>
<gene>
    <name evidence="1" type="ORF">EGK74_09550</name>
</gene>
<keyword evidence="2" id="KW-1185">Reference proteome</keyword>
<organism evidence="1 2">
    <name type="scientific">Neisseria weixii</name>
    <dbReference type="NCBI Taxonomy" id="1853276"/>
    <lineage>
        <taxon>Bacteria</taxon>
        <taxon>Pseudomonadati</taxon>
        <taxon>Pseudomonadota</taxon>
        <taxon>Betaproteobacteria</taxon>
        <taxon>Neisseriales</taxon>
        <taxon>Neisseriaceae</taxon>
        <taxon>Neisseria</taxon>
    </lineage>
</organism>
<dbReference type="OrthoDB" id="361945at2"/>
<evidence type="ECO:0000313" key="2">
    <source>
        <dbReference type="Proteomes" id="UP000272412"/>
    </source>
</evidence>
<dbReference type="AlphaFoldDB" id="A0A3N4MQQ6"/>
<sequence>MITFPANKADFIRIQQRIALLEAVLSPEWGYRYFSFNAHWAPNQMMASMRDGSGSGWFALIDDYGIAVAARIRYPADTAVFQSLPEHWQHENFLREPAFTDTVQHGNFCAYKADSGHEWIIHAAPENAAAFAELFFAVNGDAGAYCDFAADYYEQDDLDCESVRNIIHNPTLSEADILAFAPDTDLDALQQDLHEIGITLL</sequence>
<reference evidence="1 2" key="1">
    <citation type="submission" date="2018-11" db="EMBL/GenBank/DDBJ databases">
        <title>Neisseria weixii sp. nov. isolated from the rectal contents of plateau pika (Ochotona cruzoniae).</title>
        <authorList>
            <person name="Zhang G."/>
        </authorList>
    </citation>
    <scope>NUCLEOTIDE SEQUENCE [LARGE SCALE GENOMIC DNA]</scope>
    <source>
        <strain evidence="1 2">10009</strain>
    </source>
</reference>
<name>A0A3N4MQQ6_9NEIS</name>